<proteinExistence type="predicted"/>
<evidence type="ECO:0000313" key="1">
    <source>
        <dbReference type="EMBL" id="TCT22973.1"/>
    </source>
</evidence>
<evidence type="ECO:0000313" key="2">
    <source>
        <dbReference type="Proteomes" id="UP000295717"/>
    </source>
</evidence>
<dbReference type="Proteomes" id="UP000295717">
    <property type="component" value="Unassembled WGS sequence"/>
</dbReference>
<protein>
    <submittedName>
        <fullName evidence="1">Uncharacterized protein</fullName>
    </submittedName>
</protein>
<organism evidence="1 2">
    <name type="scientific">Thiobaca trueperi</name>
    <dbReference type="NCBI Taxonomy" id="127458"/>
    <lineage>
        <taxon>Bacteria</taxon>
        <taxon>Pseudomonadati</taxon>
        <taxon>Pseudomonadota</taxon>
        <taxon>Gammaproteobacteria</taxon>
        <taxon>Chromatiales</taxon>
        <taxon>Chromatiaceae</taxon>
        <taxon>Thiobaca</taxon>
    </lineage>
</organism>
<dbReference type="EMBL" id="SMAO01000002">
    <property type="protein sequence ID" value="TCT22973.1"/>
    <property type="molecule type" value="Genomic_DNA"/>
</dbReference>
<name>A0A4R3N7A0_9GAMM</name>
<comment type="caution">
    <text evidence="1">The sequence shown here is derived from an EMBL/GenBank/DDBJ whole genome shotgun (WGS) entry which is preliminary data.</text>
</comment>
<gene>
    <name evidence="1" type="ORF">EDC35_102304</name>
</gene>
<dbReference type="AlphaFoldDB" id="A0A4R3N7A0"/>
<sequence>MHAKGFNPLDRAALKLFRETAQTERIGIMLSV</sequence>
<accession>A0A4R3N7A0</accession>
<keyword evidence="2" id="KW-1185">Reference proteome</keyword>
<reference evidence="1 2" key="1">
    <citation type="submission" date="2019-03" db="EMBL/GenBank/DDBJ databases">
        <title>Genomic Encyclopedia of Type Strains, Phase IV (KMG-IV): sequencing the most valuable type-strain genomes for metagenomic binning, comparative biology and taxonomic classification.</title>
        <authorList>
            <person name="Goeker M."/>
        </authorList>
    </citation>
    <scope>NUCLEOTIDE SEQUENCE [LARGE SCALE GENOMIC DNA]</scope>
    <source>
        <strain evidence="1 2">DSM 13587</strain>
    </source>
</reference>